<evidence type="ECO:0000313" key="1">
    <source>
        <dbReference type="EMBL" id="CAE0829746.1"/>
    </source>
</evidence>
<dbReference type="EMBL" id="HBJA01119167">
    <property type="protein sequence ID" value="CAE0829746.1"/>
    <property type="molecule type" value="Transcribed_RNA"/>
</dbReference>
<gene>
    <name evidence="1" type="ORF">EGYM00163_LOCUS41024</name>
</gene>
<reference evidence="1" key="1">
    <citation type="submission" date="2021-01" db="EMBL/GenBank/DDBJ databases">
        <authorList>
            <person name="Corre E."/>
            <person name="Pelletier E."/>
            <person name="Niang G."/>
            <person name="Scheremetjew M."/>
            <person name="Finn R."/>
            <person name="Kale V."/>
            <person name="Holt S."/>
            <person name="Cochrane G."/>
            <person name="Meng A."/>
            <person name="Brown T."/>
            <person name="Cohen L."/>
        </authorList>
    </citation>
    <scope>NUCLEOTIDE SEQUENCE</scope>
    <source>
        <strain evidence="1">CCMP1594</strain>
    </source>
</reference>
<sequence length="124" mass="13825">MDCMPVQEHEILLTPKRIDVFVARAIYPEEHITGCKYCTVPPPICALPVRVIHNAMFQLGTKHLPHALPLDGRDAHCKTNVFSVLLTLINAKPSKQFAPARISWIPVECKEAEKTDTARASIPC</sequence>
<proteinExistence type="predicted"/>
<organism evidence="1">
    <name type="scientific">Eutreptiella gymnastica</name>
    <dbReference type="NCBI Taxonomy" id="73025"/>
    <lineage>
        <taxon>Eukaryota</taxon>
        <taxon>Discoba</taxon>
        <taxon>Euglenozoa</taxon>
        <taxon>Euglenida</taxon>
        <taxon>Spirocuta</taxon>
        <taxon>Euglenophyceae</taxon>
        <taxon>Eutreptiales</taxon>
        <taxon>Eutreptiaceae</taxon>
        <taxon>Eutreptiella</taxon>
    </lineage>
</organism>
<name>A0A7S4G9K3_9EUGL</name>
<protein>
    <submittedName>
        <fullName evidence="1">Uncharacterized protein</fullName>
    </submittedName>
</protein>
<dbReference type="AlphaFoldDB" id="A0A7S4G9K3"/>
<accession>A0A7S4G9K3</accession>